<dbReference type="Proteomes" id="UP000035199">
    <property type="component" value="Plasmid phiCmus45274"/>
</dbReference>
<protein>
    <submittedName>
        <fullName evidence="1">Uncharacterized protein</fullName>
    </submittedName>
</protein>
<keyword evidence="3" id="KW-1185">Reference proteome</keyword>
<dbReference type="AlphaFoldDB" id="A0A0G3GXG0"/>
<keyword evidence="2" id="KW-0614">Plasmid</keyword>
<name>A0A0G3GXG0_9CORY</name>
<evidence type="ECO:0000313" key="3">
    <source>
        <dbReference type="Proteomes" id="UP000035199"/>
    </source>
</evidence>
<organism evidence="1 3">
    <name type="scientific">Corynebacterium mustelae</name>
    <dbReference type="NCBI Taxonomy" id="571915"/>
    <lineage>
        <taxon>Bacteria</taxon>
        <taxon>Bacillati</taxon>
        <taxon>Actinomycetota</taxon>
        <taxon>Actinomycetes</taxon>
        <taxon>Mycobacteriales</taxon>
        <taxon>Corynebacteriaceae</taxon>
        <taxon>Corynebacterium</taxon>
    </lineage>
</organism>
<dbReference type="RefSeq" id="WP_047261463.1">
    <property type="nucleotide sequence ID" value="NZ_CP011542.1"/>
</dbReference>
<dbReference type="KEGG" id="cmv:CMUST_15905"/>
<dbReference type="OrthoDB" id="4424899at2"/>
<dbReference type="PATRIC" id="fig|571915.4.peg.3411"/>
<gene>
    <name evidence="1" type="ORF">CMUST_04315</name>
    <name evidence="2" type="ORF">CMUST_15905</name>
</gene>
<evidence type="ECO:0000313" key="1">
    <source>
        <dbReference type="EMBL" id="AKK05205.1"/>
    </source>
</evidence>
<dbReference type="EMBL" id="CP011544">
    <property type="protein sequence ID" value="AKK07469.1"/>
    <property type="molecule type" value="Genomic_DNA"/>
</dbReference>
<accession>A0A0G3GXG0</accession>
<proteinExistence type="predicted"/>
<dbReference type="KEGG" id="cmv:CMUST_04315"/>
<dbReference type="Proteomes" id="UP000035199">
    <property type="component" value="Chromosome"/>
</dbReference>
<dbReference type="EMBL" id="CP011542">
    <property type="protein sequence ID" value="AKK05205.1"/>
    <property type="molecule type" value="Genomic_DNA"/>
</dbReference>
<dbReference type="STRING" id="571915.CMUST_04315"/>
<geneLocation type="plasmid" evidence="2 3">
    <name>phiCmus45274</name>
</geneLocation>
<reference evidence="1 3" key="1">
    <citation type="journal article" date="2015" name="Genome Announc.">
        <title>Complete Genome Sequence of the Type Strain Corynebacterium mustelae DSM 45274, Isolated from Various Tissues of a Male Ferret with Lethal Sepsis.</title>
        <authorList>
            <person name="Ruckert C."/>
            <person name="Eimer J."/>
            <person name="Winkler A."/>
            <person name="Tauch A."/>
        </authorList>
    </citation>
    <scope>NUCLEOTIDE SEQUENCE [LARGE SCALE GENOMIC DNA]</scope>
    <source>
        <strain evidence="1 3">DSM 45274</strain>
        <plasmid evidence="2">phiCmus45274</plasmid>
        <plasmid evidence="3">Plasmid phiCmus45274</plasmid>
    </source>
</reference>
<evidence type="ECO:0000313" key="2">
    <source>
        <dbReference type="EMBL" id="AKK07469.1"/>
    </source>
</evidence>
<reference evidence="3" key="2">
    <citation type="submission" date="2015-05" db="EMBL/GenBank/DDBJ databases">
        <title>Complete genome sequence of Corynebacterium mustelae DSM 45274, isolated from various tissues of a male ferret with lethal sepsis.</title>
        <authorList>
            <person name="Ruckert C."/>
            <person name="Albersmeier A."/>
            <person name="Winkler A."/>
            <person name="Tauch A."/>
        </authorList>
    </citation>
    <scope>NUCLEOTIDE SEQUENCE [LARGE SCALE GENOMIC DNA]</scope>
    <source>
        <strain evidence="3">DSM 45274</strain>
        <plasmid evidence="3">Plasmid phiCmus45274</plasmid>
    </source>
</reference>
<sequence length="81" mass="8869">MQKAPRYRFRPGALDHIMRSRNLTTDEQLAACIGVNPDDITQLRAGAEVTPRVALKVATIQGDPTFISGYFDLVNDPLVAA</sequence>